<name>G3A649_9RALS</name>
<proteinExistence type="predicted"/>
<reference evidence="2" key="1">
    <citation type="journal article" date="2011" name="PLoS ONE">
        <title>Ralstonia syzygii, the Blood Disease Bacterium and some Asian R. solanacearum strains form a single genomic species despite divergent lifestyles.</title>
        <authorList>
            <person name="Remenant B."/>
            <person name="de Cambiaire J.C."/>
            <person name="Cellier G."/>
            <person name="Jacobs J.M."/>
            <person name="Mangenot S."/>
            <person name="Barbe V."/>
            <person name="Lajus A."/>
            <person name="Vallenet D."/>
            <person name="Medigue C."/>
            <person name="Fegan M."/>
            <person name="Allen C."/>
            <person name="Prior P."/>
        </authorList>
    </citation>
    <scope>NUCLEOTIDE SEQUENCE</scope>
    <source>
        <strain evidence="2">R24</strain>
    </source>
</reference>
<evidence type="ECO:0000256" key="1">
    <source>
        <dbReference type="SAM" id="MobiDB-lite"/>
    </source>
</evidence>
<organism evidence="2">
    <name type="scientific">Ralstonia syzygii R24</name>
    <dbReference type="NCBI Taxonomy" id="907261"/>
    <lineage>
        <taxon>Bacteria</taxon>
        <taxon>Pseudomonadati</taxon>
        <taxon>Pseudomonadota</taxon>
        <taxon>Betaproteobacteria</taxon>
        <taxon>Burkholderiales</taxon>
        <taxon>Burkholderiaceae</taxon>
        <taxon>Ralstonia</taxon>
        <taxon>Ralstonia solanacearum species complex</taxon>
    </lineage>
</organism>
<feature type="compositionally biased region" description="Basic and acidic residues" evidence="1">
    <location>
        <begin position="62"/>
        <end position="93"/>
    </location>
</feature>
<dbReference type="AlphaFoldDB" id="G3A649"/>
<feature type="region of interest" description="Disordered" evidence="1">
    <location>
        <begin position="62"/>
        <end position="98"/>
    </location>
</feature>
<reference evidence="2" key="2">
    <citation type="submission" date="2011-04" db="EMBL/GenBank/DDBJ databases">
        <authorList>
            <person name="Genoscope - CEA"/>
        </authorList>
    </citation>
    <scope>NUCLEOTIDE SEQUENCE</scope>
    <source>
        <strain evidence="2">R24</strain>
    </source>
</reference>
<dbReference type="RefSeq" id="WP_197332820.1">
    <property type="nucleotide sequence ID" value="NZ_CP115944.1"/>
</dbReference>
<evidence type="ECO:0000313" key="2">
    <source>
        <dbReference type="EMBL" id="CCA85927.1"/>
    </source>
</evidence>
<sequence>MSKFFDVLFSLTLIGFIVGMINPAWIMRKSTSPSRKKIAMVALPILFLTEGVSKATRTPEEIAHDKQVAEEKAESKREEAATKRAANAEREATEPNSDGKQLYTYFKSVRGNHDTPGYNEQQYLRGRLISRCKVNGQPRGYYGWIEFKTVFIEGNRIKDAQPERLYVFAVASGDDVSLIWRGEQYQQIVLDEMRRTCD</sequence>
<dbReference type="EMBL" id="FR854089">
    <property type="protein sequence ID" value="CCA85927.1"/>
    <property type="molecule type" value="Genomic_DNA"/>
</dbReference>
<gene>
    <name evidence="2" type="ORF">RALSY_40125</name>
</gene>
<accession>G3A649</accession>
<protein>
    <submittedName>
        <fullName evidence="2">Uncharacterized protein</fullName>
    </submittedName>
</protein>